<gene>
    <name evidence="1" type="primary">LOC106501924</name>
</gene>
<reference evidence="1" key="3">
    <citation type="submission" date="2025-09" db="UniProtKB">
        <authorList>
            <consortium name="Ensembl"/>
        </authorList>
    </citation>
    <scope>IDENTIFICATION</scope>
</reference>
<dbReference type="Pfam" id="PF15130">
    <property type="entry name" value="DUF4566"/>
    <property type="match status" value="2"/>
</dbReference>
<dbReference type="Proteomes" id="UP000291000">
    <property type="component" value="Unassembled WGS sequence"/>
</dbReference>
<dbReference type="Bgee" id="ENSCHIG00000000403">
    <property type="expression patterns" value="Expressed in cerebellum and 17 other cell types or tissues"/>
</dbReference>
<proteinExistence type="predicted"/>
<dbReference type="AlphaFoldDB" id="A0A452DL56"/>
<dbReference type="InterPro" id="IPR027903">
    <property type="entry name" value="DUF4566"/>
</dbReference>
<organism evidence="1 2">
    <name type="scientific">Capra hircus</name>
    <name type="common">Goat</name>
    <dbReference type="NCBI Taxonomy" id="9925"/>
    <lineage>
        <taxon>Eukaryota</taxon>
        <taxon>Metazoa</taxon>
        <taxon>Chordata</taxon>
        <taxon>Craniata</taxon>
        <taxon>Vertebrata</taxon>
        <taxon>Euteleostomi</taxon>
        <taxon>Mammalia</taxon>
        <taxon>Eutheria</taxon>
        <taxon>Laurasiatheria</taxon>
        <taxon>Artiodactyla</taxon>
        <taxon>Ruminantia</taxon>
        <taxon>Pecora</taxon>
        <taxon>Bovidae</taxon>
        <taxon>Caprinae</taxon>
        <taxon>Capra</taxon>
    </lineage>
</organism>
<dbReference type="STRING" id="9925.ENSCHIP00000000576"/>
<reference evidence="2" key="1">
    <citation type="submission" date="2016-04" db="EMBL/GenBank/DDBJ databases">
        <title>Polished mammalian reference genomes with single-molecule sequencing and chromosome conformation capture applied to the Capra hircus genome.</title>
        <authorList>
            <person name="Bickhart D.M."/>
            <person name="Koren S."/>
            <person name="Rosen B."/>
            <person name="Hastie A."/>
            <person name="Liachko I."/>
            <person name="Sullivan S.T."/>
            <person name="Burton J."/>
            <person name="Sayre B.L."/>
            <person name="Huson H.J."/>
            <person name="Lee J."/>
            <person name="Lam E."/>
            <person name="Kelley C.M."/>
            <person name="Hutchison J.L."/>
            <person name="Zhou Y."/>
            <person name="Sun J."/>
            <person name="Crisa A."/>
            <person name="Schwartz J.C."/>
            <person name="Hammond J.A."/>
            <person name="Schroeder S.G."/>
            <person name="Liu G.E."/>
            <person name="Dunham M."/>
            <person name="Shendure J."/>
            <person name="Sonstegard T.S."/>
            <person name="Phillippy A.M."/>
            <person name="Van Tassell C.P."/>
            <person name="Smith T.P."/>
        </authorList>
    </citation>
    <scope>NUCLEOTIDE SEQUENCE [LARGE SCALE GENOMIC DNA]</scope>
</reference>
<accession>A0A452DL56</accession>
<evidence type="ECO:0000313" key="1">
    <source>
        <dbReference type="Ensembl" id="ENSCHIP00000000576.1"/>
    </source>
</evidence>
<evidence type="ECO:0000313" key="2">
    <source>
        <dbReference type="Proteomes" id="UP000291000"/>
    </source>
</evidence>
<sequence>MGWESGWLAYPSLEHGLGTKSWVRTAALPSLAGGPDDEFDFKMYIAFVFKEKKKKSALFEVSEVIPVMTNNYEENILKGVRDSSYSLESSIELLQKDVVQLHAPRYQSMRRDVIGCTQEMDFILWWKESDEPFRPVQAKFEFHHGDYEKQFLHVLSRKDKTGIVNNPNQSVFLFIDRQHLQTPKNKATIFKLCSICLYLPQEQLTHWAVGTIEDHLHPYMPE</sequence>
<keyword evidence="2" id="KW-1185">Reference proteome</keyword>
<dbReference type="GeneTree" id="ENSGT00390000008115"/>
<name>A0A452DL56_CAPHI</name>
<dbReference type="OMA" id="REMNFIL"/>
<reference evidence="1" key="2">
    <citation type="submission" date="2025-08" db="UniProtKB">
        <authorList>
            <consortium name="Ensembl"/>
        </authorList>
    </citation>
    <scope>IDENTIFICATION</scope>
</reference>
<dbReference type="Ensembl" id="ENSCHIT00000000602.1">
    <property type="protein sequence ID" value="ENSCHIP00000000576.1"/>
    <property type="gene ID" value="ENSCHIG00000000403.1"/>
</dbReference>
<protein>
    <submittedName>
        <fullName evidence="1">Uncharacterized protein</fullName>
    </submittedName>
</protein>